<organism evidence="1 2">
    <name type="scientific">Opisthorchis viverrini</name>
    <name type="common">Southeast Asian liver fluke</name>
    <dbReference type="NCBI Taxonomy" id="6198"/>
    <lineage>
        <taxon>Eukaryota</taxon>
        <taxon>Metazoa</taxon>
        <taxon>Spiralia</taxon>
        <taxon>Lophotrochozoa</taxon>
        <taxon>Platyhelminthes</taxon>
        <taxon>Trematoda</taxon>
        <taxon>Digenea</taxon>
        <taxon>Opisthorchiida</taxon>
        <taxon>Opisthorchiata</taxon>
        <taxon>Opisthorchiidae</taxon>
        <taxon>Opisthorchis</taxon>
    </lineage>
</organism>
<evidence type="ECO:0000313" key="2">
    <source>
        <dbReference type="Proteomes" id="UP000243686"/>
    </source>
</evidence>
<feature type="non-terminal residue" evidence="1">
    <location>
        <position position="1"/>
    </location>
</feature>
<dbReference type="Proteomes" id="UP000243686">
    <property type="component" value="Unassembled WGS sequence"/>
</dbReference>
<gene>
    <name evidence="1" type="ORF">X801_03330</name>
</gene>
<reference evidence="1 2" key="1">
    <citation type="submission" date="2015-03" db="EMBL/GenBank/DDBJ databases">
        <title>Draft genome of the nematode, Opisthorchis viverrini.</title>
        <authorList>
            <person name="Mitreva M."/>
        </authorList>
    </citation>
    <scope>NUCLEOTIDE SEQUENCE [LARGE SCALE GENOMIC DNA]</scope>
    <source>
        <strain evidence="1">Khon Kaen</strain>
    </source>
</reference>
<sequence>WDNIDHENVAKAYNRAVSDAAGARSTKDDVVHERQYCARVYGKRGHCLVNKLMIKKSAEEEKNNIDYKASSKYHQNIYYILRPNLFSVVTPAGDPAKHKITLKSKKKHPQLVAEDIFEMAYKTKNSSVEDFIYLDRCVTLEDGTSKGVLDFQIPRVSKIQYQGSNLNDILDSARKVGNEELGCIAKEHVREQRSVFKNTRKCYIKLGRDDEPKTIAAGKYTSALPAFEGDNAVALEQAKNNARLLQFVQIAVTSEAVDSSERTVGNVIVGTPKPFAQIDGTLITGLTTEGHLKSLKLIFDRLRACGV</sequence>
<feature type="non-terminal residue" evidence="1">
    <location>
        <position position="307"/>
    </location>
</feature>
<evidence type="ECO:0000313" key="1">
    <source>
        <dbReference type="EMBL" id="OON20784.1"/>
    </source>
</evidence>
<name>A0A1S8X240_OPIVI</name>
<dbReference type="EMBL" id="KV892445">
    <property type="protein sequence ID" value="OON20784.1"/>
    <property type="molecule type" value="Genomic_DNA"/>
</dbReference>
<keyword evidence="2" id="KW-1185">Reference proteome</keyword>
<proteinExistence type="predicted"/>
<accession>A0A1S8X240</accession>
<protein>
    <submittedName>
        <fullName evidence="1">Uncharacterized protein</fullName>
    </submittedName>
</protein>
<dbReference type="AlphaFoldDB" id="A0A1S8X240"/>